<evidence type="ECO:0000313" key="6">
    <source>
        <dbReference type="EMBL" id="TMV12808.1"/>
    </source>
</evidence>
<gene>
    <name evidence="6" type="ORF">FGK64_08360</name>
</gene>
<keyword evidence="2" id="KW-0479">Metal-binding</keyword>
<evidence type="ECO:0000256" key="4">
    <source>
        <dbReference type="ARBA" id="ARBA00022833"/>
    </source>
</evidence>
<keyword evidence="4" id="KW-0862">Zinc</keyword>
<evidence type="ECO:0000256" key="2">
    <source>
        <dbReference type="ARBA" id="ARBA00022723"/>
    </source>
</evidence>
<name>A0ABY2X8W7_9RHOB</name>
<dbReference type="Pfam" id="PF02633">
    <property type="entry name" value="Creatininase"/>
    <property type="match status" value="1"/>
</dbReference>
<accession>A0ABY2X8W7</accession>
<dbReference type="InterPro" id="IPR003785">
    <property type="entry name" value="Creatininase/forma_Hydrolase"/>
</dbReference>
<keyword evidence="7" id="KW-1185">Reference proteome</keyword>
<evidence type="ECO:0000313" key="7">
    <source>
        <dbReference type="Proteomes" id="UP001191082"/>
    </source>
</evidence>
<proteinExistence type="inferred from homology"/>
<dbReference type="Gene3D" id="3.40.50.10310">
    <property type="entry name" value="Creatininase"/>
    <property type="match status" value="1"/>
</dbReference>
<dbReference type="RefSeq" id="WP_138863363.1">
    <property type="nucleotide sequence ID" value="NZ_VCPC01000002.1"/>
</dbReference>
<evidence type="ECO:0000256" key="1">
    <source>
        <dbReference type="ARBA" id="ARBA00001947"/>
    </source>
</evidence>
<keyword evidence="3" id="KW-0378">Hydrolase</keyword>
<dbReference type="SUPFAM" id="SSF102215">
    <property type="entry name" value="Creatininase"/>
    <property type="match status" value="1"/>
</dbReference>
<comment type="similarity">
    <text evidence="5">Belongs to the creatininase superfamily.</text>
</comment>
<comment type="cofactor">
    <cofactor evidence="1">
        <name>Zn(2+)</name>
        <dbReference type="ChEBI" id="CHEBI:29105"/>
    </cofactor>
</comment>
<dbReference type="PANTHER" id="PTHR35005:SF1">
    <property type="entry name" value="2-AMINO-5-FORMYLAMINO-6-RIBOSYLAMINOPYRIMIDIN-4(3H)-ONE 5'-MONOPHOSPHATE DEFORMYLASE"/>
    <property type="match status" value="1"/>
</dbReference>
<protein>
    <submittedName>
        <fullName evidence="6">Creatininase family protein</fullName>
    </submittedName>
</protein>
<dbReference type="PANTHER" id="PTHR35005">
    <property type="entry name" value="3-DEHYDRO-SCYLLO-INOSOSE HYDROLASE"/>
    <property type="match status" value="1"/>
</dbReference>
<comment type="caution">
    <text evidence="6">The sequence shown here is derived from an EMBL/GenBank/DDBJ whole genome shotgun (WGS) entry which is preliminary data.</text>
</comment>
<organism evidence="6 7">
    <name type="scientific">Arenibacterium halophilum</name>
    <dbReference type="NCBI Taxonomy" id="2583821"/>
    <lineage>
        <taxon>Bacteria</taxon>
        <taxon>Pseudomonadati</taxon>
        <taxon>Pseudomonadota</taxon>
        <taxon>Alphaproteobacteria</taxon>
        <taxon>Rhodobacterales</taxon>
        <taxon>Paracoccaceae</taxon>
        <taxon>Arenibacterium</taxon>
    </lineage>
</organism>
<sequence>MNEVDWSRLKAHELRALAQQNAVVILPIASIEQHGPHLPVMTDTKLGYEVAVRAARLAYDTRPVVVTPVVWSGLSEHHMPYGGTLTLSHGTFRAVLADLIDSLVRHGFHDILISNSHGGNIIAMQQICDELSSQVDATLVAVTYPSEAAAEIGEILEDQPGLAHACEGETAMMMAVEPGLVDTSDLGSLANDASEGPTFLRAGRSAYRWRPFVHMTGNGVAGDPARATAEKGERLFEVSAKALARLIRDPATWAPAKDLREGATGGVPFRTDGA</sequence>
<dbReference type="InterPro" id="IPR024087">
    <property type="entry name" value="Creatininase-like_sf"/>
</dbReference>
<evidence type="ECO:0000256" key="3">
    <source>
        <dbReference type="ARBA" id="ARBA00022801"/>
    </source>
</evidence>
<dbReference type="Proteomes" id="UP001191082">
    <property type="component" value="Unassembled WGS sequence"/>
</dbReference>
<dbReference type="EMBL" id="VCPC01000002">
    <property type="protein sequence ID" value="TMV12808.1"/>
    <property type="molecule type" value="Genomic_DNA"/>
</dbReference>
<evidence type="ECO:0000256" key="5">
    <source>
        <dbReference type="ARBA" id="ARBA00024029"/>
    </source>
</evidence>
<reference evidence="6 7" key="1">
    <citation type="submission" date="2019-05" db="EMBL/GenBank/DDBJ databases">
        <title>Marivita sp. nov. isolated from sea sediment.</title>
        <authorList>
            <person name="Kim W."/>
        </authorList>
    </citation>
    <scope>NUCLEOTIDE SEQUENCE [LARGE SCALE GENOMIC DNA]</scope>
    <source>
        <strain evidence="6 7">CAU 1492</strain>
    </source>
</reference>